<dbReference type="InterPro" id="IPR045061">
    <property type="entry name" value="FtsZ/CetZ"/>
</dbReference>
<dbReference type="PROSITE" id="PS00227">
    <property type="entry name" value="TUBULIN"/>
    <property type="match status" value="1"/>
</dbReference>
<comment type="function">
    <text evidence="5">Essential cell division protein that forms a contractile ring structure (Z ring) at the future cell division site. The regulation of the ring assembly controls the timing and the location of cell division. One of the functions of the FtsZ ring is to recruit other cell division proteins to the septum to produce a new cell wall between the dividing cells. Binds GTP and shows GTPase activity.</text>
</comment>
<proteinExistence type="inferred from homology"/>
<dbReference type="CDD" id="cd02201">
    <property type="entry name" value="FtsZ_type1"/>
    <property type="match status" value="1"/>
</dbReference>
<evidence type="ECO:0000313" key="10">
    <source>
        <dbReference type="Proteomes" id="UP000195514"/>
    </source>
</evidence>
<dbReference type="InterPro" id="IPR036525">
    <property type="entry name" value="Tubulin/FtsZ_GTPase_sf"/>
</dbReference>
<dbReference type="PANTHER" id="PTHR30314:SF3">
    <property type="entry name" value="MITOCHONDRIAL DIVISION PROTEIN FSZA"/>
    <property type="match status" value="1"/>
</dbReference>
<dbReference type="Pfam" id="PF12327">
    <property type="entry name" value="FtsZ_C"/>
    <property type="match status" value="1"/>
</dbReference>
<sequence length="402" mass="42692">MDQKTNPISIKQTPMNVPKPKIIVVGLGGGGCNAVNRMIEFGVKGVEFIACNTDQQALQSSLADKRIQLGPKCTRGLGAGGFPSIGEKAAEESVQVLANALEGADMVFLTAGMGGGTGSGAIPVVARISQTIGAVTIAIVTTPFSFEMGRRQKNAAIALQKLRQYTNTMITVSNDRLLEVAPPDIPLETAFKLADDVLRQGVNGISELMTETGMINVDFAHIKRVMALGGGALMAIGTGEGEDKAFQALQKALHHPMLDEVRLDEAAGIIANFSGGNDLTFSEVAETLAYLQQESGNQAEIIPGVINDPNLNNRAQVILIVTGLGALPIEKVIPGSEKILAELAASEKAHLPEQRNTLDPVKQDYSQQQDSPVPSYSFVEPHPTMMSSDLDLPAFLRKRIKG</sequence>
<accession>A0A1Y6K444</accession>
<dbReference type="GO" id="GO:0005737">
    <property type="term" value="C:cytoplasm"/>
    <property type="evidence" value="ECO:0007669"/>
    <property type="project" value="UniProtKB-SubCell"/>
</dbReference>
<dbReference type="InterPro" id="IPR008280">
    <property type="entry name" value="Tub_FtsZ_C"/>
</dbReference>
<dbReference type="GO" id="GO:0003924">
    <property type="term" value="F:GTPase activity"/>
    <property type="evidence" value="ECO:0007669"/>
    <property type="project" value="UniProtKB-UniRule"/>
</dbReference>
<dbReference type="InterPro" id="IPR024757">
    <property type="entry name" value="FtsZ_C"/>
</dbReference>
<dbReference type="OrthoDB" id="9813375at2"/>
<dbReference type="InterPro" id="IPR017975">
    <property type="entry name" value="Tubulin_CS"/>
</dbReference>
<dbReference type="NCBIfam" id="TIGR00065">
    <property type="entry name" value="ftsZ"/>
    <property type="match status" value="1"/>
</dbReference>
<keyword evidence="3 5" id="KW-0342">GTP-binding</keyword>
<comment type="subunit">
    <text evidence="5">Homodimer. Polymerizes to form a dynamic ring structure in a strictly GTP-dependent manner. Interacts directly with several other division proteins.</text>
</comment>
<dbReference type="SMART" id="SM00865">
    <property type="entry name" value="Tubulin_C"/>
    <property type="match status" value="1"/>
</dbReference>
<keyword evidence="5" id="KW-0131">Cell cycle</keyword>
<dbReference type="GO" id="GO:0032153">
    <property type="term" value="C:cell division site"/>
    <property type="evidence" value="ECO:0007669"/>
    <property type="project" value="UniProtKB-UniRule"/>
</dbReference>
<comment type="similarity">
    <text evidence="1 5">Belongs to the FtsZ family.</text>
</comment>
<reference evidence="10" key="1">
    <citation type="submission" date="2017-05" db="EMBL/GenBank/DDBJ databases">
        <authorList>
            <person name="Kirkegaard R."/>
            <person name="Mcilroy J S."/>
        </authorList>
    </citation>
    <scope>NUCLEOTIDE SEQUENCE [LARGE SCALE GENOMIC DNA]</scope>
</reference>
<evidence type="ECO:0000313" key="9">
    <source>
        <dbReference type="EMBL" id="SMX54451.1"/>
    </source>
</evidence>
<dbReference type="InterPro" id="IPR000158">
    <property type="entry name" value="Cell_div_FtsZ"/>
</dbReference>
<dbReference type="Proteomes" id="UP000195514">
    <property type="component" value="Chromosome I"/>
</dbReference>
<dbReference type="KEGG" id="abat:CFX1CAM_1386"/>
<evidence type="ECO:0000256" key="5">
    <source>
        <dbReference type="HAMAP-Rule" id="MF_00909"/>
    </source>
</evidence>
<dbReference type="Gene3D" id="3.30.1330.20">
    <property type="entry name" value="Tubulin/FtsZ, C-terminal domain"/>
    <property type="match status" value="1"/>
</dbReference>
<keyword evidence="5" id="KW-0963">Cytoplasm</keyword>
<evidence type="ECO:0000256" key="2">
    <source>
        <dbReference type="ARBA" id="ARBA00022741"/>
    </source>
</evidence>
<keyword evidence="5 9" id="KW-0132">Cell division</keyword>
<dbReference type="PROSITE" id="PS01134">
    <property type="entry name" value="FTSZ_1"/>
    <property type="match status" value="1"/>
</dbReference>
<name>A0A1Y6K444_9CHLR</name>
<keyword evidence="2 5" id="KW-0547">Nucleotide-binding</keyword>
<gene>
    <name evidence="5 9" type="primary">ftsZ</name>
    <name evidence="9" type="ORF">CFX1CAM_1386</name>
</gene>
<organism evidence="9 10">
    <name type="scientific">Candidatus Brevifilum fermentans</name>
    <dbReference type="NCBI Taxonomy" id="1986204"/>
    <lineage>
        <taxon>Bacteria</taxon>
        <taxon>Bacillati</taxon>
        <taxon>Chloroflexota</taxon>
        <taxon>Anaerolineae</taxon>
        <taxon>Anaerolineales</taxon>
        <taxon>Anaerolineaceae</taxon>
        <taxon>Candidatus Brevifilum</taxon>
    </lineage>
</organism>
<dbReference type="EMBL" id="LT859958">
    <property type="protein sequence ID" value="SMX54451.1"/>
    <property type="molecule type" value="Genomic_DNA"/>
</dbReference>
<feature type="domain" description="Tubulin/FtsZ GTPase" evidence="7">
    <location>
        <begin position="21"/>
        <end position="213"/>
    </location>
</feature>
<evidence type="ECO:0000256" key="4">
    <source>
        <dbReference type="ARBA" id="ARBA00023210"/>
    </source>
</evidence>
<evidence type="ECO:0000259" key="8">
    <source>
        <dbReference type="SMART" id="SM00865"/>
    </source>
</evidence>
<feature type="binding site" evidence="5">
    <location>
        <begin position="116"/>
        <end position="118"/>
    </location>
    <ligand>
        <name>GTP</name>
        <dbReference type="ChEBI" id="CHEBI:37565"/>
    </ligand>
</feature>
<dbReference type="PANTHER" id="PTHR30314">
    <property type="entry name" value="CELL DIVISION PROTEIN FTSZ-RELATED"/>
    <property type="match status" value="1"/>
</dbReference>
<dbReference type="InterPro" id="IPR003008">
    <property type="entry name" value="Tubulin_FtsZ_GTPase"/>
</dbReference>
<feature type="domain" description="Tubulin/FtsZ 2-layer sandwich" evidence="8">
    <location>
        <begin position="215"/>
        <end position="333"/>
    </location>
</feature>
<dbReference type="GO" id="GO:0051258">
    <property type="term" value="P:protein polymerization"/>
    <property type="evidence" value="ECO:0007669"/>
    <property type="project" value="UniProtKB-UniRule"/>
</dbReference>
<dbReference type="RefSeq" id="WP_157891769.1">
    <property type="nucleotide sequence ID" value="NZ_LT859958.1"/>
</dbReference>
<dbReference type="SUPFAM" id="SSF52490">
    <property type="entry name" value="Tubulin nucleotide-binding domain-like"/>
    <property type="match status" value="1"/>
</dbReference>
<protein>
    <recommendedName>
        <fullName evidence="5 6">Cell division protein FtsZ</fullName>
    </recommendedName>
</protein>
<dbReference type="Pfam" id="PF00091">
    <property type="entry name" value="Tubulin"/>
    <property type="match status" value="1"/>
</dbReference>
<dbReference type="InterPro" id="IPR018316">
    <property type="entry name" value="Tubulin/FtsZ_2-layer-sand-dom"/>
</dbReference>
<evidence type="ECO:0000256" key="1">
    <source>
        <dbReference type="ARBA" id="ARBA00009690"/>
    </source>
</evidence>
<dbReference type="SUPFAM" id="SSF55307">
    <property type="entry name" value="Tubulin C-terminal domain-like"/>
    <property type="match status" value="1"/>
</dbReference>
<dbReference type="PRINTS" id="PR00423">
    <property type="entry name" value="CELLDVISFTSZ"/>
</dbReference>
<dbReference type="GO" id="GO:0007017">
    <property type="term" value="P:microtubule-based process"/>
    <property type="evidence" value="ECO:0007669"/>
    <property type="project" value="InterPro"/>
</dbReference>
<dbReference type="HAMAP" id="MF_00909">
    <property type="entry name" value="FtsZ"/>
    <property type="match status" value="1"/>
</dbReference>
<feature type="binding site" evidence="5">
    <location>
        <position position="151"/>
    </location>
    <ligand>
        <name>GTP</name>
        <dbReference type="ChEBI" id="CHEBI:37565"/>
    </ligand>
</feature>
<dbReference type="SMART" id="SM00864">
    <property type="entry name" value="Tubulin"/>
    <property type="match status" value="1"/>
</dbReference>
<evidence type="ECO:0000256" key="3">
    <source>
        <dbReference type="ARBA" id="ARBA00023134"/>
    </source>
</evidence>
<keyword evidence="4 5" id="KW-0717">Septation</keyword>
<dbReference type="Gene3D" id="3.40.50.1440">
    <property type="entry name" value="Tubulin/FtsZ, GTPase domain"/>
    <property type="match status" value="1"/>
</dbReference>
<dbReference type="GO" id="GO:0005525">
    <property type="term" value="F:GTP binding"/>
    <property type="evidence" value="ECO:0007669"/>
    <property type="project" value="UniProtKB-UniRule"/>
</dbReference>
<keyword evidence="10" id="KW-1185">Reference proteome</keyword>
<dbReference type="FunFam" id="3.40.50.1440:FF:000001">
    <property type="entry name" value="Cell division protein FtsZ"/>
    <property type="match status" value="1"/>
</dbReference>
<dbReference type="PROSITE" id="PS51257">
    <property type="entry name" value="PROKAR_LIPOPROTEIN"/>
    <property type="match status" value="1"/>
</dbReference>
<dbReference type="GO" id="GO:0005874">
    <property type="term" value="C:microtubule"/>
    <property type="evidence" value="ECO:0007669"/>
    <property type="project" value="InterPro"/>
</dbReference>
<comment type="subcellular location">
    <subcellularLocation>
        <location evidence="5">Cytoplasm</location>
    </subcellularLocation>
    <text evidence="5">Assembles at midcell at the inner surface of the cytoplasmic membrane.</text>
</comment>
<feature type="binding site" evidence="5">
    <location>
        <begin position="29"/>
        <end position="33"/>
    </location>
    <ligand>
        <name>GTP</name>
        <dbReference type="ChEBI" id="CHEBI:37565"/>
    </ligand>
</feature>
<feature type="binding site" evidence="5">
    <location>
        <position position="147"/>
    </location>
    <ligand>
        <name>GTP</name>
        <dbReference type="ChEBI" id="CHEBI:37565"/>
    </ligand>
</feature>
<evidence type="ECO:0000259" key="7">
    <source>
        <dbReference type="SMART" id="SM00864"/>
    </source>
</evidence>
<dbReference type="InterPro" id="IPR037103">
    <property type="entry name" value="Tubulin/FtsZ-like_C"/>
</dbReference>
<dbReference type="GO" id="GO:0043093">
    <property type="term" value="P:FtsZ-dependent cytokinesis"/>
    <property type="evidence" value="ECO:0007669"/>
    <property type="project" value="UniProtKB-UniRule"/>
</dbReference>
<evidence type="ECO:0000256" key="6">
    <source>
        <dbReference type="NCBIfam" id="TIGR00065"/>
    </source>
</evidence>
<dbReference type="AlphaFoldDB" id="A0A1Y6K444"/>
<dbReference type="GO" id="GO:0000917">
    <property type="term" value="P:division septum assembly"/>
    <property type="evidence" value="ECO:0007669"/>
    <property type="project" value="UniProtKB-KW"/>
</dbReference>
<dbReference type="InterPro" id="IPR020805">
    <property type="entry name" value="Cell_div_FtsZ_CS"/>
</dbReference>
<feature type="binding site" evidence="5">
    <location>
        <position position="195"/>
    </location>
    <ligand>
        <name>GTP</name>
        <dbReference type="ChEBI" id="CHEBI:37565"/>
    </ligand>
</feature>